<dbReference type="AlphaFoldDB" id="A0A0L7LKR0"/>
<dbReference type="SUPFAM" id="SSF52087">
    <property type="entry name" value="CRAL/TRIO domain"/>
    <property type="match status" value="1"/>
</dbReference>
<feature type="non-terminal residue" evidence="1">
    <location>
        <position position="1"/>
    </location>
</feature>
<dbReference type="EMBL" id="JTDY01000749">
    <property type="protein sequence ID" value="KOB76020.1"/>
    <property type="molecule type" value="Genomic_DNA"/>
</dbReference>
<evidence type="ECO:0000313" key="1">
    <source>
        <dbReference type="EMBL" id="KOB76020.1"/>
    </source>
</evidence>
<reference evidence="1 2" key="1">
    <citation type="journal article" date="2015" name="Genome Biol. Evol.">
        <title>The genome of winter moth (Operophtera brumata) provides a genomic perspective on sexual dimorphism and phenology.</title>
        <authorList>
            <person name="Derks M.F."/>
            <person name="Smit S."/>
            <person name="Salis L."/>
            <person name="Schijlen E."/>
            <person name="Bossers A."/>
            <person name="Mateman C."/>
            <person name="Pijl A.S."/>
            <person name="de Ridder D."/>
            <person name="Groenen M.A."/>
            <person name="Visser M.E."/>
            <person name="Megens H.J."/>
        </authorList>
    </citation>
    <scope>NUCLEOTIDE SEQUENCE [LARGE SCALE GENOMIC DNA]</scope>
    <source>
        <strain evidence="1">WM2013NL</strain>
        <tissue evidence="1">Head and thorax</tissue>
    </source>
</reference>
<dbReference type="Proteomes" id="UP000037510">
    <property type="component" value="Unassembled WGS sequence"/>
</dbReference>
<gene>
    <name evidence="1" type="ORF">OBRU01_06507</name>
</gene>
<evidence type="ECO:0000313" key="2">
    <source>
        <dbReference type="Proteomes" id="UP000037510"/>
    </source>
</evidence>
<dbReference type="Gene3D" id="3.40.525.10">
    <property type="entry name" value="CRAL-TRIO lipid binding domain"/>
    <property type="match status" value="1"/>
</dbReference>
<dbReference type="InterPro" id="IPR036865">
    <property type="entry name" value="CRAL-TRIO_dom_sf"/>
</dbReference>
<protein>
    <submittedName>
        <fullName evidence="1">Alpha tocopherol transfer protein</fullName>
    </submittedName>
</protein>
<accession>A0A0L7LKR0</accession>
<proteinExistence type="predicted"/>
<name>A0A0L7LKR0_OPEBR</name>
<organism evidence="1 2">
    <name type="scientific">Operophtera brumata</name>
    <name type="common">Winter moth</name>
    <name type="synonym">Phalaena brumata</name>
    <dbReference type="NCBI Taxonomy" id="104452"/>
    <lineage>
        <taxon>Eukaryota</taxon>
        <taxon>Metazoa</taxon>
        <taxon>Ecdysozoa</taxon>
        <taxon>Arthropoda</taxon>
        <taxon>Hexapoda</taxon>
        <taxon>Insecta</taxon>
        <taxon>Pterygota</taxon>
        <taxon>Neoptera</taxon>
        <taxon>Endopterygota</taxon>
        <taxon>Lepidoptera</taxon>
        <taxon>Glossata</taxon>
        <taxon>Ditrysia</taxon>
        <taxon>Geometroidea</taxon>
        <taxon>Geometridae</taxon>
        <taxon>Larentiinae</taxon>
        <taxon>Operophtera</taxon>
    </lineage>
</organism>
<sequence>RWAHDNLSREATPHELNILGLFSTTCSGDEEEAAGRARRYYSARGPAPTALDRPLSTKALLARWLMILDLSELQPSHLKNHFKGNYWKDFISCMKNAYPLRFTEIHIINTERLKTISLLLLHIGMYPWRRKMVYFHGGADLIDEWTKKLLSNSKWLQSEERKFYNTDLKPEIKTRTRHRSVMRTLKPNGSYDMITRTHSCKSLNRDDLDDGMYGAYRTLKITSDKFYV</sequence>
<keyword evidence="2" id="KW-1185">Reference proteome</keyword>
<comment type="caution">
    <text evidence="1">The sequence shown here is derived from an EMBL/GenBank/DDBJ whole genome shotgun (WGS) entry which is preliminary data.</text>
</comment>